<evidence type="ECO:0000313" key="2">
    <source>
        <dbReference type="Proteomes" id="UP000261080"/>
    </source>
</evidence>
<comment type="caution">
    <text evidence="1">The sequence shown here is derived from an EMBL/GenBank/DDBJ whole genome shotgun (WGS) entry which is preliminary data.</text>
</comment>
<evidence type="ECO:0000313" key="1">
    <source>
        <dbReference type="EMBL" id="RGE85384.1"/>
    </source>
</evidence>
<organism evidence="1 2">
    <name type="scientific">Sellimonas intestinalis</name>
    <dbReference type="NCBI Taxonomy" id="1653434"/>
    <lineage>
        <taxon>Bacteria</taxon>
        <taxon>Bacillati</taxon>
        <taxon>Bacillota</taxon>
        <taxon>Clostridia</taxon>
        <taxon>Lachnospirales</taxon>
        <taxon>Lachnospiraceae</taxon>
        <taxon>Sellimonas</taxon>
    </lineage>
</organism>
<proteinExistence type="predicted"/>
<name>A0A3E3JZD1_9FIRM</name>
<gene>
    <name evidence="1" type="ORF">DW016_12755</name>
</gene>
<protein>
    <recommendedName>
        <fullName evidence="3">HPr kinase/phosphorylase C-terminal domain-containing protein</fullName>
    </recommendedName>
</protein>
<dbReference type="RefSeq" id="WP_117493743.1">
    <property type="nucleotide sequence ID" value="NZ_CALBAT010000024.1"/>
</dbReference>
<keyword evidence="2" id="KW-1185">Reference proteome</keyword>
<reference evidence="1 2" key="1">
    <citation type="submission" date="2018-08" db="EMBL/GenBank/DDBJ databases">
        <title>A genome reference for cultivated species of the human gut microbiota.</title>
        <authorList>
            <person name="Zou Y."/>
            <person name="Xue W."/>
            <person name="Luo G."/>
        </authorList>
    </citation>
    <scope>NUCLEOTIDE SEQUENCE [LARGE SCALE GENOMIC DNA]</scope>
    <source>
        <strain evidence="1 2">AF37-2AT</strain>
    </source>
</reference>
<dbReference type="InterPro" id="IPR027417">
    <property type="entry name" value="P-loop_NTPase"/>
</dbReference>
<dbReference type="Gene3D" id="3.40.50.300">
    <property type="entry name" value="P-loop containing nucleotide triphosphate hydrolases"/>
    <property type="match status" value="1"/>
</dbReference>
<dbReference type="Proteomes" id="UP000261080">
    <property type="component" value="Unassembled WGS sequence"/>
</dbReference>
<dbReference type="AlphaFoldDB" id="A0A3E3JZD1"/>
<accession>A0A3E3JZD1</accession>
<sequence>MRCIARREFFVINIECEYKQYHQIKKELIPYFELTIEKENKCNWCISLENPKKSYDDLYRIREKKGIGIKKIEFAISNKRKTIYITEPNDILMKIYTVSRIIRDMFRAELVRRGGIPIHGGLVKNGQYGIGVIGERKSGKTTTILALLAGGFEYITNDDAIICCDNNAIIGYGSNRSISIRRDTILFLDRKIQDVVALRHSNYLNNTELANEAVFIKPRELNNMRVCGKVENLIFIFPSFDDLQEKPILLPISNYMIREFLIKNLEDTTMNYFPQLLNGLGYKRIDKNQYLERLRMLPIDQNKGFMLKQNLSNHTDAVPIIKEVMH</sequence>
<dbReference type="EMBL" id="QVLX01000008">
    <property type="protein sequence ID" value="RGE85384.1"/>
    <property type="molecule type" value="Genomic_DNA"/>
</dbReference>
<evidence type="ECO:0008006" key="3">
    <source>
        <dbReference type="Google" id="ProtNLM"/>
    </source>
</evidence>